<dbReference type="InterPro" id="IPR027417">
    <property type="entry name" value="P-loop_NTPase"/>
</dbReference>
<dbReference type="InterPro" id="IPR001789">
    <property type="entry name" value="Sig_transdc_resp-reg_receiver"/>
</dbReference>
<dbReference type="Pfam" id="PF00072">
    <property type="entry name" value="Response_reg"/>
    <property type="match status" value="1"/>
</dbReference>
<evidence type="ECO:0000256" key="8">
    <source>
        <dbReference type="PROSITE-ProRule" id="PRU00169"/>
    </source>
</evidence>
<feature type="domain" description="Response regulatory" evidence="10">
    <location>
        <begin position="5"/>
        <end position="119"/>
    </location>
</feature>
<evidence type="ECO:0000259" key="9">
    <source>
        <dbReference type="PROSITE" id="PS50045"/>
    </source>
</evidence>
<dbReference type="SMART" id="SM00448">
    <property type="entry name" value="REC"/>
    <property type="match status" value="1"/>
</dbReference>
<name>A0A915U0R4_9BACT</name>
<dbReference type="AlphaFoldDB" id="A0A915U0R4"/>
<dbReference type="InterPro" id="IPR002078">
    <property type="entry name" value="Sigma_54_int"/>
</dbReference>
<dbReference type="Proteomes" id="UP001063350">
    <property type="component" value="Chromosome"/>
</dbReference>
<dbReference type="KEGG" id="ddu:GF1_06730"/>
<dbReference type="InterPro" id="IPR003593">
    <property type="entry name" value="AAA+_ATPase"/>
</dbReference>
<keyword evidence="6" id="KW-0238">DNA-binding</keyword>
<dbReference type="PROSITE" id="PS50110">
    <property type="entry name" value="RESPONSE_REGULATORY"/>
    <property type="match status" value="1"/>
</dbReference>
<keyword evidence="3" id="KW-0067">ATP-binding</keyword>
<dbReference type="InterPro" id="IPR011006">
    <property type="entry name" value="CheY-like_superfamily"/>
</dbReference>
<dbReference type="GO" id="GO:0006355">
    <property type="term" value="P:regulation of DNA-templated transcription"/>
    <property type="evidence" value="ECO:0007669"/>
    <property type="project" value="InterPro"/>
</dbReference>
<dbReference type="PANTHER" id="PTHR32071:SF113">
    <property type="entry name" value="ALGINATE BIOSYNTHESIS TRANSCRIPTIONAL REGULATORY PROTEIN ALGB"/>
    <property type="match status" value="1"/>
</dbReference>
<dbReference type="PROSITE" id="PS00676">
    <property type="entry name" value="SIGMA54_INTERACT_2"/>
    <property type="match status" value="1"/>
</dbReference>
<accession>A0A915U0R4</accession>
<keyword evidence="4" id="KW-0902">Two-component regulatory system</keyword>
<evidence type="ECO:0000256" key="4">
    <source>
        <dbReference type="ARBA" id="ARBA00023012"/>
    </source>
</evidence>
<feature type="modified residue" description="4-aspartylphosphate" evidence="8">
    <location>
        <position position="54"/>
    </location>
</feature>
<dbReference type="GO" id="GO:0043565">
    <property type="term" value="F:sequence-specific DNA binding"/>
    <property type="evidence" value="ECO:0007669"/>
    <property type="project" value="InterPro"/>
</dbReference>
<dbReference type="GO" id="GO:0000160">
    <property type="term" value="P:phosphorelay signal transduction system"/>
    <property type="evidence" value="ECO:0007669"/>
    <property type="project" value="UniProtKB-KW"/>
</dbReference>
<dbReference type="SUPFAM" id="SSF52540">
    <property type="entry name" value="P-loop containing nucleoside triphosphate hydrolases"/>
    <property type="match status" value="1"/>
</dbReference>
<keyword evidence="12" id="KW-1185">Reference proteome</keyword>
<proteinExistence type="predicted"/>
<feature type="domain" description="Sigma-54 factor interaction" evidence="9">
    <location>
        <begin position="143"/>
        <end position="372"/>
    </location>
</feature>
<evidence type="ECO:0000259" key="10">
    <source>
        <dbReference type="PROSITE" id="PS50110"/>
    </source>
</evidence>
<dbReference type="Pfam" id="PF02954">
    <property type="entry name" value="HTH_8"/>
    <property type="match status" value="1"/>
</dbReference>
<dbReference type="Gene3D" id="1.10.10.60">
    <property type="entry name" value="Homeodomain-like"/>
    <property type="match status" value="1"/>
</dbReference>
<sequence>MKSPAILIIDDDQAMRELLRDSLAEESLAARLCGDSREAMELLGEQSFDLVITDLKMPHHNGLAILELARQKDPEAVVIMITGYGSVETAIEAIRKGAYDYIQKPFEPDDLLVVVRRALEHVALVRENRRLRRQVAATAAEELVGDCRPMRMLKQTIDRVAPFDTPILIEGETGTGKELVARRIHRLSRRASGPFVAVNCGALAEQLLESELFGHEKGSFTGADRRKKGLFEAADKGTIFLDEISNTSPNFQIKLLRVLQEGQISRVGSTTPISIDVRVLAATNIPLVRAIKEGIFRRDLMYRLNVITLELPPLRHRKDDILLLAHHFLARYTRQYDKAITSISDEIRHRLLTYHWPGNVRELENALERAVLLCESSTIQSVHLSEKQATSRDVESLCSNFVTLAEMEKMIIRHTLQAMNGHRELTAGTLGISTTTLWRKMKKYNLF</sequence>
<dbReference type="Pfam" id="PF25601">
    <property type="entry name" value="AAA_lid_14"/>
    <property type="match status" value="1"/>
</dbReference>
<evidence type="ECO:0000256" key="3">
    <source>
        <dbReference type="ARBA" id="ARBA00022840"/>
    </source>
</evidence>
<gene>
    <name evidence="11" type="ORF">GF1_06730</name>
</gene>
<dbReference type="Gene3D" id="3.40.50.300">
    <property type="entry name" value="P-loop containing nucleotide triphosphate hydrolases"/>
    <property type="match status" value="1"/>
</dbReference>
<evidence type="ECO:0000256" key="6">
    <source>
        <dbReference type="ARBA" id="ARBA00023125"/>
    </source>
</evidence>
<dbReference type="InterPro" id="IPR025943">
    <property type="entry name" value="Sigma_54_int_dom_ATP-bd_2"/>
</dbReference>
<dbReference type="FunFam" id="3.40.50.2300:FF:000018">
    <property type="entry name" value="DNA-binding transcriptional regulator NtrC"/>
    <property type="match status" value="1"/>
</dbReference>
<evidence type="ECO:0000256" key="1">
    <source>
        <dbReference type="ARBA" id="ARBA00022553"/>
    </source>
</evidence>
<evidence type="ECO:0000256" key="5">
    <source>
        <dbReference type="ARBA" id="ARBA00023015"/>
    </source>
</evidence>
<dbReference type="EMBL" id="AP024233">
    <property type="protein sequence ID" value="BCO08297.1"/>
    <property type="molecule type" value="Genomic_DNA"/>
</dbReference>
<reference evidence="11" key="1">
    <citation type="submission" date="2020-12" db="EMBL/GenBank/DDBJ databases">
        <title>Desulfobium dissulfuricans gen. nov., sp. nov., a novel mesophilic, sulfate-reducing bacterium isolated from a deep-sea hydrothermal vent.</title>
        <authorList>
            <person name="Hashimoto Y."/>
            <person name="Tame A."/>
            <person name="Sawayama S."/>
            <person name="Miyazaki J."/>
            <person name="Takai K."/>
            <person name="Nakagawa S."/>
        </authorList>
    </citation>
    <scope>NUCLEOTIDE SEQUENCE</scope>
    <source>
        <strain evidence="11">GF1</strain>
    </source>
</reference>
<dbReference type="SUPFAM" id="SSF52172">
    <property type="entry name" value="CheY-like"/>
    <property type="match status" value="1"/>
</dbReference>
<dbReference type="GO" id="GO:0005524">
    <property type="term" value="F:ATP binding"/>
    <property type="evidence" value="ECO:0007669"/>
    <property type="project" value="UniProtKB-KW"/>
</dbReference>
<dbReference type="Gene3D" id="3.40.50.2300">
    <property type="match status" value="1"/>
</dbReference>
<dbReference type="InterPro" id="IPR002197">
    <property type="entry name" value="HTH_Fis"/>
</dbReference>
<organism evidence="11 12">
    <name type="scientific">Desulfolithobacter dissulfuricans</name>
    <dbReference type="NCBI Taxonomy" id="2795293"/>
    <lineage>
        <taxon>Bacteria</taxon>
        <taxon>Pseudomonadati</taxon>
        <taxon>Thermodesulfobacteriota</taxon>
        <taxon>Desulfobulbia</taxon>
        <taxon>Desulfobulbales</taxon>
        <taxon>Desulfobulbaceae</taxon>
        <taxon>Desulfolithobacter</taxon>
    </lineage>
</organism>
<dbReference type="InterPro" id="IPR058031">
    <property type="entry name" value="AAA_lid_NorR"/>
</dbReference>
<keyword evidence="5" id="KW-0805">Transcription regulation</keyword>
<dbReference type="Pfam" id="PF00158">
    <property type="entry name" value="Sigma54_activat"/>
    <property type="match status" value="1"/>
</dbReference>
<evidence type="ECO:0000313" key="11">
    <source>
        <dbReference type="EMBL" id="BCO08297.1"/>
    </source>
</evidence>
<dbReference type="InterPro" id="IPR025944">
    <property type="entry name" value="Sigma_54_int_dom_CS"/>
</dbReference>
<dbReference type="InterPro" id="IPR009057">
    <property type="entry name" value="Homeodomain-like_sf"/>
</dbReference>
<dbReference type="CDD" id="cd00009">
    <property type="entry name" value="AAA"/>
    <property type="match status" value="1"/>
</dbReference>
<dbReference type="PROSITE" id="PS00688">
    <property type="entry name" value="SIGMA54_INTERACT_3"/>
    <property type="match status" value="1"/>
</dbReference>
<keyword evidence="7" id="KW-0804">Transcription</keyword>
<dbReference type="SMART" id="SM00382">
    <property type="entry name" value="AAA"/>
    <property type="match status" value="1"/>
</dbReference>
<dbReference type="SUPFAM" id="SSF46689">
    <property type="entry name" value="Homeodomain-like"/>
    <property type="match status" value="1"/>
</dbReference>
<dbReference type="PROSITE" id="PS00675">
    <property type="entry name" value="SIGMA54_INTERACT_1"/>
    <property type="match status" value="1"/>
</dbReference>
<evidence type="ECO:0000256" key="2">
    <source>
        <dbReference type="ARBA" id="ARBA00022741"/>
    </source>
</evidence>
<evidence type="ECO:0000313" key="12">
    <source>
        <dbReference type="Proteomes" id="UP001063350"/>
    </source>
</evidence>
<dbReference type="PROSITE" id="PS50045">
    <property type="entry name" value="SIGMA54_INTERACT_4"/>
    <property type="match status" value="1"/>
</dbReference>
<dbReference type="InterPro" id="IPR025662">
    <property type="entry name" value="Sigma_54_int_dom_ATP-bd_1"/>
</dbReference>
<keyword evidence="1 8" id="KW-0597">Phosphoprotein</keyword>
<dbReference type="FunFam" id="3.40.50.300:FF:000006">
    <property type="entry name" value="DNA-binding transcriptional regulator NtrC"/>
    <property type="match status" value="1"/>
</dbReference>
<keyword evidence="2" id="KW-0547">Nucleotide-binding</keyword>
<dbReference type="RefSeq" id="WP_267928198.1">
    <property type="nucleotide sequence ID" value="NZ_AP024233.1"/>
</dbReference>
<protein>
    <submittedName>
        <fullName evidence="11">Sigma-54-dependent Fis family transcriptional regulator</fullName>
    </submittedName>
</protein>
<dbReference type="PANTHER" id="PTHR32071">
    <property type="entry name" value="TRANSCRIPTIONAL REGULATORY PROTEIN"/>
    <property type="match status" value="1"/>
</dbReference>
<dbReference type="Gene3D" id="1.10.8.60">
    <property type="match status" value="1"/>
</dbReference>
<evidence type="ECO:0000256" key="7">
    <source>
        <dbReference type="ARBA" id="ARBA00023163"/>
    </source>
</evidence>